<dbReference type="OrthoDB" id="6475849at2759"/>
<gene>
    <name evidence="2" type="ORF">AVEN_52024_1</name>
</gene>
<name>A0A4Y2CHQ7_ARAVE</name>
<dbReference type="EMBL" id="BGPR01000184">
    <property type="protein sequence ID" value="GBM02845.1"/>
    <property type="molecule type" value="Genomic_DNA"/>
</dbReference>
<feature type="region of interest" description="Disordered" evidence="1">
    <location>
        <begin position="25"/>
        <end position="44"/>
    </location>
</feature>
<dbReference type="AlphaFoldDB" id="A0A4Y2CHQ7"/>
<keyword evidence="3" id="KW-1185">Reference proteome</keyword>
<proteinExistence type="predicted"/>
<sequence>MQTFGYCSTYSPSTYISRTVESIQRNHPGKSRCPAREGSSSQPAAPLHCFVSDVPIVLTSMQEKGESLMGQDRGCKPSDPISPILGDEYVLLCPLLCGVLHYRPRTKPLEAYCHS</sequence>
<organism evidence="2 3">
    <name type="scientific">Araneus ventricosus</name>
    <name type="common">Orbweaver spider</name>
    <name type="synonym">Epeira ventricosa</name>
    <dbReference type="NCBI Taxonomy" id="182803"/>
    <lineage>
        <taxon>Eukaryota</taxon>
        <taxon>Metazoa</taxon>
        <taxon>Ecdysozoa</taxon>
        <taxon>Arthropoda</taxon>
        <taxon>Chelicerata</taxon>
        <taxon>Arachnida</taxon>
        <taxon>Araneae</taxon>
        <taxon>Araneomorphae</taxon>
        <taxon>Entelegynae</taxon>
        <taxon>Araneoidea</taxon>
        <taxon>Araneidae</taxon>
        <taxon>Araneus</taxon>
    </lineage>
</organism>
<dbReference type="Proteomes" id="UP000499080">
    <property type="component" value="Unassembled WGS sequence"/>
</dbReference>
<evidence type="ECO:0000256" key="1">
    <source>
        <dbReference type="SAM" id="MobiDB-lite"/>
    </source>
</evidence>
<protein>
    <submittedName>
        <fullName evidence="2">Uncharacterized protein</fullName>
    </submittedName>
</protein>
<evidence type="ECO:0000313" key="2">
    <source>
        <dbReference type="EMBL" id="GBM02845.1"/>
    </source>
</evidence>
<accession>A0A4Y2CHQ7</accession>
<reference evidence="2 3" key="1">
    <citation type="journal article" date="2019" name="Sci. Rep.">
        <title>Orb-weaving spider Araneus ventricosus genome elucidates the spidroin gene catalogue.</title>
        <authorList>
            <person name="Kono N."/>
            <person name="Nakamura H."/>
            <person name="Ohtoshi R."/>
            <person name="Moran D.A.P."/>
            <person name="Shinohara A."/>
            <person name="Yoshida Y."/>
            <person name="Fujiwara M."/>
            <person name="Mori M."/>
            <person name="Tomita M."/>
            <person name="Arakawa K."/>
        </authorList>
    </citation>
    <scope>NUCLEOTIDE SEQUENCE [LARGE SCALE GENOMIC DNA]</scope>
</reference>
<comment type="caution">
    <text evidence="2">The sequence shown here is derived from an EMBL/GenBank/DDBJ whole genome shotgun (WGS) entry which is preliminary data.</text>
</comment>
<evidence type="ECO:0000313" key="3">
    <source>
        <dbReference type="Proteomes" id="UP000499080"/>
    </source>
</evidence>